<organism evidence="2 3">
    <name type="scientific">Pandoraea apista</name>
    <dbReference type="NCBI Taxonomy" id="93218"/>
    <lineage>
        <taxon>Bacteria</taxon>
        <taxon>Pseudomonadati</taxon>
        <taxon>Pseudomonadota</taxon>
        <taxon>Betaproteobacteria</taxon>
        <taxon>Burkholderiales</taxon>
        <taxon>Burkholderiaceae</taxon>
        <taxon>Pandoraea</taxon>
    </lineage>
</organism>
<proteinExistence type="predicted"/>
<evidence type="ECO:0000256" key="1">
    <source>
        <dbReference type="SAM" id="MobiDB-lite"/>
    </source>
</evidence>
<comment type="caution">
    <text evidence="2">The sequence shown here is derived from an EMBL/GenBank/DDBJ whole genome shotgun (WGS) entry which is preliminary data.</text>
</comment>
<evidence type="ECO:0000313" key="2">
    <source>
        <dbReference type="EMBL" id="RSK75359.1"/>
    </source>
</evidence>
<keyword evidence="3" id="KW-1185">Reference proteome</keyword>
<feature type="compositionally biased region" description="Basic and acidic residues" evidence="1">
    <location>
        <begin position="7"/>
        <end position="20"/>
    </location>
</feature>
<dbReference type="RefSeq" id="WP_107337402.1">
    <property type="nucleotide sequence ID" value="NZ_PYYA01000001.1"/>
</dbReference>
<feature type="region of interest" description="Disordered" evidence="1">
    <location>
        <begin position="1"/>
        <end position="36"/>
    </location>
</feature>
<accession>A0ABX9ZJ33</accession>
<gene>
    <name evidence="2" type="ORF">EJE83_24075</name>
</gene>
<feature type="region of interest" description="Disordered" evidence="1">
    <location>
        <begin position="55"/>
        <end position="75"/>
    </location>
</feature>
<dbReference type="Proteomes" id="UP000270216">
    <property type="component" value="Unassembled WGS sequence"/>
</dbReference>
<evidence type="ECO:0000313" key="3">
    <source>
        <dbReference type="Proteomes" id="UP000270216"/>
    </source>
</evidence>
<dbReference type="EMBL" id="RWHX01000071">
    <property type="protein sequence ID" value="RSK75359.1"/>
    <property type="molecule type" value="Genomic_DNA"/>
</dbReference>
<reference evidence="2 3" key="1">
    <citation type="submission" date="2018-12" db="EMBL/GenBank/DDBJ databases">
        <title>Whole genome sequence of a Pandoraea apista isolate from a patient with cystic fibrosis.</title>
        <authorList>
            <person name="Kenna D.T."/>
            <person name="Turton J.F."/>
        </authorList>
    </citation>
    <scope>NUCLEOTIDE SEQUENCE [LARGE SCALE GENOMIC DNA]</scope>
    <source>
        <strain evidence="2 3">Pa13324</strain>
    </source>
</reference>
<sequence>MTQTKFEIQKRKGLKIDAGVRRGPQGGKQVGAQGKRNAAGSKLLGALLGVPADEKTVADAASTTPNDPKKPDSQS</sequence>
<protein>
    <submittedName>
        <fullName evidence="2">Uncharacterized protein</fullName>
    </submittedName>
</protein>
<name>A0ABX9ZJ33_9BURK</name>